<accession>A0A2L2XAW6</accession>
<name>A0A2L2XAW6_9FIRM</name>
<evidence type="ECO:0000313" key="2">
    <source>
        <dbReference type="Proteomes" id="UP000239549"/>
    </source>
</evidence>
<reference evidence="2" key="1">
    <citation type="submission" date="2018-02" db="EMBL/GenBank/DDBJ databases">
        <title>Genome sequence of Desulfocucumis palustris strain NAW-5.</title>
        <authorList>
            <person name="Watanabe M."/>
            <person name="Kojima H."/>
            <person name="Fukui M."/>
        </authorList>
    </citation>
    <scope>NUCLEOTIDE SEQUENCE [LARGE SCALE GENOMIC DNA]</scope>
    <source>
        <strain evidence="2">NAW-5</strain>
    </source>
</reference>
<sequence length="62" mass="6783">MVETGQAGLLKITREAPAESVILTPVGRDGATVKGTMSERKINGLFARDLKQYPFIRVVPRV</sequence>
<evidence type="ECO:0000313" key="1">
    <source>
        <dbReference type="EMBL" id="GBF33335.1"/>
    </source>
</evidence>
<protein>
    <submittedName>
        <fullName evidence="1">Uncharacterized protein</fullName>
    </submittedName>
</protein>
<gene>
    <name evidence="1" type="ORF">DCCM_2434</name>
</gene>
<organism evidence="1 2">
    <name type="scientific">Desulfocucumis palustris</name>
    <dbReference type="NCBI Taxonomy" id="1898651"/>
    <lineage>
        <taxon>Bacteria</taxon>
        <taxon>Bacillati</taxon>
        <taxon>Bacillota</taxon>
        <taxon>Clostridia</taxon>
        <taxon>Eubacteriales</taxon>
        <taxon>Desulfocucumaceae</taxon>
        <taxon>Desulfocucumis</taxon>
    </lineage>
</organism>
<proteinExistence type="predicted"/>
<dbReference type="AlphaFoldDB" id="A0A2L2XAW6"/>
<keyword evidence="2" id="KW-1185">Reference proteome</keyword>
<dbReference type="EMBL" id="BFAV01000092">
    <property type="protein sequence ID" value="GBF33335.1"/>
    <property type="molecule type" value="Genomic_DNA"/>
</dbReference>
<comment type="caution">
    <text evidence="1">The sequence shown here is derived from an EMBL/GenBank/DDBJ whole genome shotgun (WGS) entry which is preliminary data.</text>
</comment>
<dbReference type="Proteomes" id="UP000239549">
    <property type="component" value="Unassembled WGS sequence"/>
</dbReference>